<comment type="pathway">
    <text evidence="1 8">Cell wall biogenesis; peptidoglycan biosynthesis.</text>
</comment>
<evidence type="ECO:0000256" key="8">
    <source>
        <dbReference type="RuleBase" id="RU004135"/>
    </source>
</evidence>
<reference evidence="12 13" key="1">
    <citation type="submission" date="2016-10" db="EMBL/GenBank/DDBJ databases">
        <authorList>
            <person name="Varghese N."/>
            <person name="Submissions S."/>
        </authorList>
    </citation>
    <scope>NUCLEOTIDE SEQUENCE [LARGE SCALE GENOMIC DNA]</scope>
    <source>
        <strain evidence="12 13">DSM 13796</strain>
    </source>
</reference>
<dbReference type="SUPFAM" id="SSF53244">
    <property type="entry name" value="MurD-like peptide ligases, peptide-binding domain"/>
    <property type="match status" value="1"/>
</dbReference>
<feature type="domain" description="Mur ligase central" evidence="11">
    <location>
        <begin position="108"/>
        <end position="307"/>
    </location>
</feature>
<comment type="similarity">
    <text evidence="2">Belongs to the MurCDEF family. MurE subfamily.</text>
</comment>
<gene>
    <name evidence="12" type="ORF">SAMN02745910_02406</name>
</gene>
<evidence type="ECO:0000256" key="2">
    <source>
        <dbReference type="ARBA" id="ARBA00005898"/>
    </source>
</evidence>
<keyword evidence="3 8" id="KW-0132">Cell division</keyword>
<keyword evidence="12" id="KW-0436">Ligase</keyword>
<protein>
    <submittedName>
        <fullName evidence="12">UDP-N-acetylmuramoylalanyl-D-glutamate--2,6-diaminopimelate ligase</fullName>
    </submittedName>
</protein>
<keyword evidence="5 8" id="KW-0573">Peptidoglycan synthesis</keyword>
<feature type="domain" description="Mur ligase N-terminal catalytic" evidence="9">
    <location>
        <begin position="22"/>
        <end position="96"/>
    </location>
</feature>
<dbReference type="InterPro" id="IPR036565">
    <property type="entry name" value="Mur-like_cat_sf"/>
</dbReference>
<comment type="subcellular location">
    <subcellularLocation>
        <location evidence="8">Cytoplasm</location>
    </subcellularLocation>
</comment>
<dbReference type="Proteomes" id="UP000182762">
    <property type="component" value="Unassembled WGS sequence"/>
</dbReference>
<dbReference type="InterPro" id="IPR005761">
    <property type="entry name" value="UDP-N-AcMur-Glu-dNH2Pim_ligase"/>
</dbReference>
<keyword evidence="7 8" id="KW-0961">Cell wall biogenesis/degradation</keyword>
<dbReference type="SUPFAM" id="SSF53623">
    <property type="entry name" value="MurD-like peptide ligases, catalytic domain"/>
    <property type="match status" value="1"/>
</dbReference>
<dbReference type="InterPro" id="IPR035911">
    <property type="entry name" value="MurE/MurF_N"/>
</dbReference>
<evidence type="ECO:0000256" key="1">
    <source>
        <dbReference type="ARBA" id="ARBA00004752"/>
    </source>
</evidence>
<evidence type="ECO:0000259" key="11">
    <source>
        <dbReference type="Pfam" id="PF08245"/>
    </source>
</evidence>
<sequence>MNIRDVLQDIEFLNQPQIPHLEIHSISFNSKKVQNNSLFVAISGGQFDGHHYIEDAIKRGAVAIVGEKEIKSPLPVPYFRVRNSRESLAKLSSNFYHNPSKKHMMIGVTGTNGKTTTTFILKHLFEEQGLSCTMIGSVMNIINGENRPSIATTPDSLELNRILSESNDDVVIMEVSSHALAQARVEGLAFDACLFTNLSHDHLDYHGSLEEYFLTKARLFQQLKENGKAIINIDTEWGERLFSMLQQKKVNSLSLSRLHDADYKILHVLSNQCSSALLVHQHHEELYIHLNMPGEHNIYNAAMAYIAGIELGLDNQKLLSSLKTFKGVPGRFEMFDYHGATIVVDYAHTADSFSYCLNAAKTCEAKSIRHVFGFRDGRDQSKRAEMVQVSSSLSDEYTLTLDDLTAVSPSDMLLELIKLQKEAGNKKGRITKDRTIAIKEAIEKSAKGDWVFVTGKGNEQYKNTYALPCSSDIETVQYVIKKSTHCEETPQSFHEDDQQSFL</sequence>
<comment type="caution">
    <text evidence="12">The sequence shown here is derived from an EMBL/GenBank/DDBJ whole genome shotgun (WGS) entry which is preliminary data.</text>
</comment>
<dbReference type="InterPro" id="IPR036615">
    <property type="entry name" value="Mur_ligase_C_dom_sf"/>
</dbReference>
<dbReference type="Pfam" id="PF01225">
    <property type="entry name" value="Mur_ligase"/>
    <property type="match status" value="1"/>
</dbReference>
<evidence type="ECO:0000313" key="12">
    <source>
        <dbReference type="EMBL" id="SFQ62336.1"/>
    </source>
</evidence>
<evidence type="ECO:0000256" key="5">
    <source>
        <dbReference type="ARBA" id="ARBA00022984"/>
    </source>
</evidence>
<dbReference type="InterPro" id="IPR013221">
    <property type="entry name" value="Mur_ligase_cen"/>
</dbReference>
<dbReference type="NCBIfam" id="TIGR01085">
    <property type="entry name" value="murE"/>
    <property type="match status" value="1"/>
</dbReference>
<feature type="domain" description="Mur ligase C-terminal" evidence="10">
    <location>
        <begin position="330"/>
        <end position="457"/>
    </location>
</feature>
<evidence type="ECO:0000256" key="6">
    <source>
        <dbReference type="ARBA" id="ARBA00023306"/>
    </source>
</evidence>
<dbReference type="SUPFAM" id="SSF63418">
    <property type="entry name" value="MurE/MurF N-terminal domain"/>
    <property type="match status" value="1"/>
</dbReference>
<dbReference type="RefSeq" id="WP_061804654.1">
    <property type="nucleotide sequence ID" value="NZ_FOXX01000005.1"/>
</dbReference>
<evidence type="ECO:0000259" key="10">
    <source>
        <dbReference type="Pfam" id="PF02875"/>
    </source>
</evidence>
<dbReference type="GO" id="GO:0016874">
    <property type="term" value="F:ligase activity"/>
    <property type="evidence" value="ECO:0007669"/>
    <property type="project" value="UniProtKB-KW"/>
</dbReference>
<dbReference type="InterPro" id="IPR000713">
    <property type="entry name" value="Mur_ligase_N"/>
</dbReference>
<evidence type="ECO:0000259" key="9">
    <source>
        <dbReference type="Pfam" id="PF01225"/>
    </source>
</evidence>
<accession>A0A1I6A0V5</accession>
<evidence type="ECO:0000256" key="4">
    <source>
        <dbReference type="ARBA" id="ARBA00022960"/>
    </source>
</evidence>
<keyword evidence="6 8" id="KW-0131">Cell cycle</keyword>
<evidence type="ECO:0000256" key="7">
    <source>
        <dbReference type="ARBA" id="ARBA00023316"/>
    </source>
</evidence>
<dbReference type="PANTHER" id="PTHR23135:SF4">
    <property type="entry name" value="UDP-N-ACETYLMURAMOYL-L-ALANYL-D-GLUTAMATE--2,6-DIAMINOPIMELATE LIGASE MURE HOMOLOG, CHLOROPLASTIC"/>
    <property type="match status" value="1"/>
</dbReference>
<name>A0A1I6A0V5_9BACI</name>
<keyword evidence="4 8" id="KW-0133">Cell shape</keyword>
<dbReference type="EMBL" id="FOXX01000005">
    <property type="protein sequence ID" value="SFQ62336.1"/>
    <property type="molecule type" value="Genomic_DNA"/>
</dbReference>
<dbReference type="NCBIfam" id="NF001126">
    <property type="entry name" value="PRK00139.1-4"/>
    <property type="match status" value="1"/>
</dbReference>
<dbReference type="PANTHER" id="PTHR23135">
    <property type="entry name" value="MUR LIGASE FAMILY MEMBER"/>
    <property type="match status" value="1"/>
</dbReference>
<dbReference type="GeneID" id="93711058"/>
<dbReference type="Pfam" id="PF02875">
    <property type="entry name" value="Mur_ligase_C"/>
    <property type="match status" value="1"/>
</dbReference>
<dbReference type="Gene3D" id="3.40.1190.10">
    <property type="entry name" value="Mur-like, catalytic domain"/>
    <property type="match status" value="1"/>
</dbReference>
<dbReference type="Pfam" id="PF08245">
    <property type="entry name" value="Mur_ligase_M"/>
    <property type="match status" value="1"/>
</dbReference>
<dbReference type="Gene3D" id="3.40.1390.10">
    <property type="entry name" value="MurE/MurF, N-terminal domain"/>
    <property type="match status" value="1"/>
</dbReference>
<dbReference type="Gene3D" id="3.90.190.20">
    <property type="entry name" value="Mur ligase, C-terminal domain"/>
    <property type="match status" value="1"/>
</dbReference>
<organism evidence="12 13">
    <name type="scientific">Priestia endophytica DSM 13796</name>
    <dbReference type="NCBI Taxonomy" id="1121089"/>
    <lineage>
        <taxon>Bacteria</taxon>
        <taxon>Bacillati</taxon>
        <taxon>Bacillota</taxon>
        <taxon>Bacilli</taxon>
        <taxon>Bacillales</taxon>
        <taxon>Bacillaceae</taxon>
        <taxon>Priestia</taxon>
    </lineage>
</organism>
<evidence type="ECO:0000256" key="3">
    <source>
        <dbReference type="ARBA" id="ARBA00022618"/>
    </source>
</evidence>
<dbReference type="InterPro" id="IPR004101">
    <property type="entry name" value="Mur_ligase_C"/>
</dbReference>
<evidence type="ECO:0000313" key="13">
    <source>
        <dbReference type="Proteomes" id="UP000182762"/>
    </source>
</evidence>
<keyword evidence="13" id="KW-1185">Reference proteome</keyword>
<proteinExistence type="inferred from homology"/>